<dbReference type="AlphaFoldDB" id="A0A369J3Y3"/>
<feature type="region of interest" description="Disordered" evidence="1">
    <location>
        <begin position="150"/>
        <end position="189"/>
    </location>
</feature>
<proteinExistence type="predicted"/>
<evidence type="ECO:0000256" key="1">
    <source>
        <dbReference type="SAM" id="MobiDB-lite"/>
    </source>
</evidence>
<dbReference type="Proteomes" id="UP000076154">
    <property type="component" value="Unassembled WGS sequence"/>
</dbReference>
<sequence length="189" mass="21012">MDEAKGDESRPASPAKSISIFRLFKFVATLPSSFASYHHHLHQEILTLRLQLDTQTTQITSLEAALDAHATPSLRCLRVRKDRLIQQQAKTSRELESVVRGEPLRKVREDVERDWEGNWERKRKMRVTLEEGRRALAAFVMKSDSLGLGIMSPSSSSSSTSLASKLKPPMPTPGGASAAFAERPAQTKS</sequence>
<dbReference type="InParanoid" id="A0A369J3Y3"/>
<organism evidence="2 3">
    <name type="scientific">Hypsizygus marmoreus</name>
    <name type="common">White beech mushroom</name>
    <name type="synonym">Agaricus marmoreus</name>
    <dbReference type="NCBI Taxonomy" id="39966"/>
    <lineage>
        <taxon>Eukaryota</taxon>
        <taxon>Fungi</taxon>
        <taxon>Dikarya</taxon>
        <taxon>Basidiomycota</taxon>
        <taxon>Agaricomycotina</taxon>
        <taxon>Agaricomycetes</taxon>
        <taxon>Agaricomycetidae</taxon>
        <taxon>Agaricales</taxon>
        <taxon>Tricholomatineae</taxon>
        <taxon>Lyophyllaceae</taxon>
        <taxon>Hypsizygus</taxon>
    </lineage>
</organism>
<evidence type="ECO:0000313" key="3">
    <source>
        <dbReference type="Proteomes" id="UP000076154"/>
    </source>
</evidence>
<accession>A0A369J3Y3</accession>
<reference evidence="2" key="1">
    <citation type="submission" date="2018-04" db="EMBL/GenBank/DDBJ databases">
        <title>Whole genome sequencing of Hypsizygus marmoreus.</title>
        <authorList>
            <person name="Choi I.-G."/>
            <person name="Min B."/>
            <person name="Kim J.-G."/>
            <person name="Kim S."/>
            <person name="Oh Y.-L."/>
            <person name="Kong W.-S."/>
            <person name="Park H."/>
            <person name="Jeong J."/>
            <person name="Song E.-S."/>
        </authorList>
    </citation>
    <scope>NUCLEOTIDE SEQUENCE [LARGE SCALE GENOMIC DNA]</scope>
    <source>
        <strain evidence="2">51987-8</strain>
    </source>
</reference>
<feature type="compositionally biased region" description="Low complexity" evidence="1">
    <location>
        <begin position="150"/>
        <end position="166"/>
    </location>
</feature>
<evidence type="ECO:0000313" key="2">
    <source>
        <dbReference type="EMBL" id="RDB16102.1"/>
    </source>
</evidence>
<gene>
    <name evidence="2" type="ORF">Hypma_003402</name>
</gene>
<comment type="caution">
    <text evidence="2">The sequence shown here is derived from an EMBL/GenBank/DDBJ whole genome shotgun (WGS) entry which is preliminary data.</text>
</comment>
<protein>
    <submittedName>
        <fullName evidence="2">Uncharacterized protein</fullName>
    </submittedName>
</protein>
<name>A0A369J3Y3_HYPMA</name>
<keyword evidence="3" id="KW-1185">Reference proteome</keyword>
<dbReference type="EMBL" id="LUEZ02000134">
    <property type="protein sequence ID" value="RDB16102.1"/>
    <property type="molecule type" value="Genomic_DNA"/>
</dbReference>